<protein>
    <submittedName>
        <fullName evidence="2">Uncharacterized protein</fullName>
    </submittedName>
</protein>
<proteinExistence type="predicted"/>
<reference evidence="2 3" key="1">
    <citation type="journal article" date="2019" name="Nat. Ecol. Evol.">
        <title>Megaphylogeny resolves global patterns of mushroom evolution.</title>
        <authorList>
            <person name="Varga T."/>
            <person name="Krizsan K."/>
            <person name="Foldi C."/>
            <person name="Dima B."/>
            <person name="Sanchez-Garcia M."/>
            <person name="Sanchez-Ramirez S."/>
            <person name="Szollosi G.J."/>
            <person name="Szarkandi J.G."/>
            <person name="Papp V."/>
            <person name="Albert L."/>
            <person name="Andreopoulos W."/>
            <person name="Angelini C."/>
            <person name="Antonin V."/>
            <person name="Barry K.W."/>
            <person name="Bougher N.L."/>
            <person name="Buchanan P."/>
            <person name="Buyck B."/>
            <person name="Bense V."/>
            <person name="Catcheside P."/>
            <person name="Chovatia M."/>
            <person name="Cooper J."/>
            <person name="Damon W."/>
            <person name="Desjardin D."/>
            <person name="Finy P."/>
            <person name="Geml J."/>
            <person name="Haridas S."/>
            <person name="Hughes K."/>
            <person name="Justo A."/>
            <person name="Karasinski D."/>
            <person name="Kautmanova I."/>
            <person name="Kiss B."/>
            <person name="Kocsube S."/>
            <person name="Kotiranta H."/>
            <person name="LaButti K.M."/>
            <person name="Lechner B.E."/>
            <person name="Liimatainen K."/>
            <person name="Lipzen A."/>
            <person name="Lukacs Z."/>
            <person name="Mihaltcheva S."/>
            <person name="Morgado L.N."/>
            <person name="Niskanen T."/>
            <person name="Noordeloos M.E."/>
            <person name="Ohm R.A."/>
            <person name="Ortiz-Santana B."/>
            <person name="Ovrebo C."/>
            <person name="Racz N."/>
            <person name="Riley R."/>
            <person name="Savchenko A."/>
            <person name="Shiryaev A."/>
            <person name="Soop K."/>
            <person name="Spirin V."/>
            <person name="Szebenyi C."/>
            <person name="Tomsovsky M."/>
            <person name="Tulloss R.E."/>
            <person name="Uehling J."/>
            <person name="Grigoriev I.V."/>
            <person name="Vagvolgyi C."/>
            <person name="Papp T."/>
            <person name="Martin F.M."/>
            <person name="Miettinen O."/>
            <person name="Hibbett D.S."/>
            <person name="Nagy L.G."/>
        </authorList>
    </citation>
    <scope>NUCLEOTIDE SEQUENCE [LARGE SCALE GENOMIC DNA]</scope>
    <source>
        <strain evidence="2 3">CBS 309.79</strain>
    </source>
</reference>
<feature type="region of interest" description="Disordered" evidence="1">
    <location>
        <begin position="159"/>
        <end position="213"/>
    </location>
</feature>
<gene>
    <name evidence="2" type="ORF">BDV98DRAFT_520740</name>
</gene>
<accession>A0A5C3R0E7</accession>
<organism evidence="2 3">
    <name type="scientific">Pterulicium gracile</name>
    <dbReference type="NCBI Taxonomy" id="1884261"/>
    <lineage>
        <taxon>Eukaryota</taxon>
        <taxon>Fungi</taxon>
        <taxon>Dikarya</taxon>
        <taxon>Basidiomycota</taxon>
        <taxon>Agaricomycotina</taxon>
        <taxon>Agaricomycetes</taxon>
        <taxon>Agaricomycetidae</taxon>
        <taxon>Agaricales</taxon>
        <taxon>Pleurotineae</taxon>
        <taxon>Pterulaceae</taxon>
        <taxon>Pterulicium</taxon>
    </lineage>
</organism>
<feature type="compositionally biased region" description="Polar residues" evidence="1">
    <location>
        <begin position="102"/>
        <end position="125"/>
    </location>
</feature>
<feature type="compositionally biased region" description="Polar residues" evidence="1">
    <location>
        <begin position="179"/>
        <end position="200"/>
    </location>
</feature>
<feature type="region of interest" description="Disordered" evidence="1">
    <location>
        <begin position="102"/>
        <end position="147"/>
    </location>
</feature>
<feature type="compositionally biased region" description="Low complexity" evidence="1">
    <location>
        <begin position="1"/>
        <end position="27"/>
    </location>
</feature>
<feature type="non-terminal residue" evidence="2">
    <location>
        <position position="213"/>
    </location>
</feature>
<sequence length="213" mass="22714">MVDVVSNNNTTTLVTSLPPESSTLSSTMQLNLSENSSDNGASPNLTPSTAPSNHVSSIALPSLAVTPPASPTNAETPSSPTRPSRLSSFRFTRKSSANSLGSIISPVDVSTPTQENSNHKSTTVQDNHHRQTHEGKSPPHNTSKHGPLHELKRFLNNHIPHHHHNHQPSSSSNHPPNAPVQTPSSTLVTPATANDTASTTRPRRGSYLESFIS</sequence>
<feature type="compositionally biased region" description="Low complexity" evidence="1">
    <location>
        <begin position="76"/>
        <end position="88"/>
    </location>
</feature>
<dbReference type="AlphaFoldDB" id="A0A5C3R0E7"/>
<keyword evidence="3" id="KW-1185">Reference proteome</keyword>
<name>A0A5C3R0E7_9AGAR</name>
<feature type="region of interest" description="Disordered" evidence="1">
    <location>
        <begin position="1"/>
        <end position="88"/>
    </location>
</feature>
<evidence type="ECO:0000313" key="3">
    <source>
        <dbReference type="Proteomes" id="UP000305067"/>
    </source>
</evidence>
<feature type="compositionally biased region" description="Polar residues" evidence="1">
    <location>
        <begin position="28"/>
        <end position="56"/>
    </location>
</feature>
<dbReference type="EMBL" id="ML178814">
    <property type="protein sequence ID" value="TFL07652.1"/>
    <property type="molecule type" value="Genomic_DNA"/>
</dbReference>
<evidence type="ECO:0000313" key="2">
    <source>
        <dbReference type="EMBL" id="TFL07652.1"/>
    </source>
</evidence>
<dbReference type="Proteomes" id="UP000305067">
    <property type="component" value="Unassembled WGS sequence"/>
</dbReference>
<evidence type="ECO:0000256" key="1">
    <source>
        <dbReference type="SAM" id="MobiDB-lite"/>
    </source>
</evidence>
<feature type="compositionally biased region" description="Basic and acidic residues" evidence="1">
    <location>
        <begin position="126"/>
        <end position="137"/>
    </location>
</feature>